<proteinExistence type="predicted"/>
<dbReference type="SUPFAM" id="SSF52540">
    <property type="entry name" value="P-loop containing nucleoside triphosphate hydrolases"/>
    <property type="match status" value="1"/>
</dbReference>
<evidence type="ECO:0000313" key="13">
    <source>
        <dbReference type="Proteomes" id="UP000198460"/>
    </source>
</evidence>
<sequence length="606" mass="65249">MHAPCRPLRRAEAPSSISLDPYLPMTDAIGRLDAPPSTDSPAAPKHARRLILALLQRSRGAFALALVACVLNGASSVLLVATLSRALSQPGAADASLAWRFGLCAVVALVTRIVTGVLFARLSQDTMAQLREHVARRVAAAELQDVERIGAAPVQSVLTDDATNVSMLFFALPNLVMHGSIVFGCLGYLAWLSWPVCLLAVAAILTGSLGYHAGDKRAIAWLEDAGRAQDKLFGYLGALFSGAKELKLHQARSRQFVDGQLGAAIAEVRDHRRRAFSAYAVGVGWIVFLFYVFLGVASFWPALGVRGDAGAASGYVVVFLFMLLPLDGLLNNVPTLNAARVSLERIEKLMAQFGALRTAPAPDESAAHAPFRTLALRGVTHSYFHERDERMFRVGPIDLTLKPGELVFIVGGNGSGKTTLAKVLTGLYEPEGGVIELDGKPVGLVERAAYRERFSAVFNDFHLFDALLGIVDPSDAARAQADARANALVAKLALDHKVKVVDGAFSTRALSTGQRKRLALVVAYLEDRPLYLFDEWAADQDPAFKAVFYEQLLPELRARGKTVIVISHDDRYFPTADRVLKLDNGRIVSETRGPAHAAALANGTSG</sequence>
<dbReference type="Gene3D" id="1.20.1560.10">
    <property type="entry name" value="ABC transporter type 1, transmembrane domain"/>
    <property type="match status" value="1"/>
</dbReference>
<name>A0A238H5P2_9BURK</name>
<keyword evidence="7 9" id="KW-1133">Transmembrane helix</keyword>
<dbReference type="GO" id="GO:0034040">
    <property type="term" value="F:ATPase-coupled lipid transmembrane transporter activity"/>
    <property type="evidence" value="ECO:0007669"/>
    <property type="project" value="TreeGrafter"/>
</dbReference>
<dbReference type="GO" id="GO:0015833">
    <property type="term" value="P:peptide transport"/>
    <property type="evidence" value="ECO:0007669"/>
    <property type="project" value="InterPro"/>
</dbReference>
<dbReference type="Proteomes" id="UP000198460">
    <property type="component" value="Unassembled WGS sequence"/>
</dbReference>
<dbReference type="InterPro" id="IPR005898">
    <property type="entry name" value="Cyc_pep_transpt_SyrD/YojI"/>
</dbReference>
<feature type="transmembrane region" description="Helical" evidence="9">
    <location>
        <begin position="165"/>
        <end position="183"/>
    </location>
</feature>
<dbReference type="EMBL" id="FXAN01000056">
    <property type="protein sequence ID" value="SMG00495.1"/>
    <property type="molecule type" value="Genomic_DNA"/>
</dbReference>
<feature type="domain" description="ABC transporter" evidence="10">
    <location>
        <begin position="374"/>
        <end position="603"/>
    </location>
</feature>
<dbReference type="InterPro" id="IPR039421">
    <property type="entry name" value="Type_1_exporter"/>
</dbReference>
<dbReference type="InterPro" id="IPR036640">
    <property type="entry name" value="ABC1_TM_sf"/>
</dbReference>
<feature type="transmembrane region" description="Helical" evidence="9">
    <location>
        <begin position="61"/>
        <end position="85"/>
    </location>
</feature>
<evidence type="ECO:0000256" key="4">
    <source>
        <dbReference type="ARBA" id="ARBA00022692"/>
    </source>
</evidence>
<dbReference type="InterPro" id="IPR003439">
    <property type="entry name" value="ABC_transporter-like_ATP-bd"/>
</dbReference>
<evidence type="ECO:0000259" key="10">
    <source>
        <dbReference type="PROSITE" id="PS50893"/>
    </source>
</evidence>
<feature type="transmembrane region" description="Helical" evidence="9">
    <location>
        <begin position="97"/>
        <end position="120"/>
    </location>
</feature>
<feature type="domain" description="ABC transmembrane type-1" evidence="11">
    <location>
        <begin position="60"/>
        <end position="338"/>
    </location>
</feature>
<dbReference type="SUPFAM" id="SSF90123">
    <property type="entry name" value="ABC transporter transmembrane region"/>
    <property type="match status" value="1"/>
</dbReference>
<feature type="transmembrane region" description="Helical" evidence="9">
    <location>
        <begin position="278"/>
        <end position="300"/>
    </location>
</feature>
<keyword evidence="8 9" id="KW-0472">Membrane</keyword>
<dbReference type="PANTHER" id="PTHR24221">
    <property type="entry name" value="ATP-BINDING CASSETTE SUB-FAMILY B"/>
    <property type="match status" value="1"/>
</dbReference>
<evidence type="ECO:0000256" key="6">
    <source>
        <dbReference type="ARBA" id="ARBA00022840"/>
    </source>
</evidence>
<evidence type="ECO:0000259" key="11">
    <source>
        <dbReference type="PROSITE" id="PS50929"/>
    </source>
</evidence>
<organism evidence="12 13">
    <name type="scientific">Burkholderia singularis</name>
    <dbReference type="NCBI Taxonomy" id="1503053"/>
    <lineage>
        <taxon>Bacteria</taxon>
        <taxon>Pseudomonadati</taxon>
        <taxon>Pseudomonadota</taxon>
        <taxon>Betaproteobacteria</taxon>
        <taxon>Burkholderiales</taxon>
        <taxon>Burkholderiaceae</taxon>
        <taxon>Burkholderia</taxon>
        <taxon>pseudomallei group</taxon>
    </lineage>
</organism>
<dbReference type="PROSITE" id="PS50929">
    <property type="entry name" value="ABC_TM1F"/>
    <property type="match status" value="1"/>
</dbReference>
<keyword evidence="4 9" id="KW-0812">Transmembrane</keyword>
<evidence type="ECO:0000256" key="5">
    <source>
        <dbReference type="ARBA" id="ARBA00022741"/>
    </source>
</evidence>
<dbReference type="PANTHER" id="PTHR24221:SF654">
    <property type="entry name" value="ATP-BINDING CASSETTE SUB-FAMILY B MEMBER 6"/>
    <property type="match status" value="1"/>
</dbReference>
<dbReference type="AlphaFoldDB" id="A0A238H5P2"/>
<reference evidence="12 13" key="1">
    <citation type="submission" date="2017-04" db="EMBL/GenBank/DDBJ databases">
        <authorList>
            <person name="Afonso C.L."/>
            <person name="Miller P.J."/>
            <person name="Scott M.A."/>
            <person name="Spackman E."/>
            <person name="Goraichik I."/>
            <person name="Dimitrov K.M."/>
            <person name="Suarez D.L."/>
            <person name="Swayne D.E."/>
        </authorList>
    </citation>
    <scope>NUCLEOTIDE SEQUENCE [LARGE SCALE GENOMIC DNA]</scope>
    <source>
        <strain evidence="12">LMG 28154</strain>
    </source>
</reference>
<dbReference type="InterPro" id="IPR003593">
    <property type="entry name" value="AAA+_ATPase"/>
</dbReference>
<protein>
    <submittedName>
        <fullName evidence="12">ABC-type siderophore export system, fused ATPase and permease components</fullName>
    </submittedName>
</protein>
<feature type="transmembrane region" description="Helical" evidence="9">
    <location>
        <begin position="189"/>
        <end position="211"/>
    </location>
</feature>
<evidence type="ECO:0000256" key="7">
    <source>
        <dbReference type="ARBA" id="ARBA00022989"/>
    </source>
</evidence>
<dbReference type="NCBIfam" id="TIGR01194">
    <property type="entry name" value="cyc_pep_trnsptr"/>
    <property type="match status" value="1"/>
</dbReference>
<dbReference type="GO" id="GO:0140359">
    <property type="term" value="F:ABC-type transporter activity"/>
    <property type="evidence" value="ECO:0007669"/>
    <property type="project" value="InterPro"/>
</dbReference>
<evidence type="ECO:0000256" key="3">
    <source>
        <dbReference type="ARBA" id="ARBA00022519"/>
    </source>
</evidence>
<keyword evidence="2" id="KW-1003">Cell membrane</keyword>
<gene>
    <name evidence="12" type="ORF">BSIN_3625</name>
</gene>
<dbReference type="GO" id="GO:0016887">
    <property type="term" value="F:ATP hydrolysis activity"/>
    <property type="evidence" value="ECO:0007669"/>
    <property type="project" value="InterPro"/>
</dbReference>
<accession>A0A238H5P2</accession>
<dbReference type="CDD" id="cd03228">
    <property type="entry name" value="ABCC_MRP_Like"/>
    <property type="match status" value="1"/>
</dbReference>
<evidence type="ECO:0000256" key="2">
    <source>
        <dbReference type="ARBA" id="ARBA00022475"/>
    </source>
</evidence>
<keyword evidence="3" id="KW-0997">Cell inner membrane</keyword>
<dbReference type="GO" id="GO:1904680">
    <property type="term" value="F:peptide transmembrane transporter activity"/>
    <property type="evidence" value="ECO:0007669"/>
    <property type="project" value="InterPro"/>
</dbReference>
<comment type="subcellular location">
    <subcellularLocation>
        <location evidence="1">Cell membrane</location>
        <topology evidence="1">Multi-pass membrane protein</topology>
    </subcellularLocation>
</comment>
<evidence type="ECO:0000256" key="8">
    <source>
        <dbReference type="ARBA" id="ARBA00023136"/>
    </source>
</evidence>
<dbReference type="GO" id="GO:0005524">
    <property type="term" value="F:ATP binding"/>
    <property type="evidence" value="ECO:0007669"/>
    <property type="project" value="UniProtKB-KW"/>
</dbReference>
<evidence type="ECO:0000256" key="9">
    <source>
        <dbReference type="SAM" id="Phobius"/>
    </source>
</evidence>
<dbReference type="Gene3D" id="3.40.50.300">
    <property type="entry name" value="P-loop containing nucleotide triphosphate hydrolases"/>
    <property type="match status" value="1"/>
</dbReference>
<feature type="transmembrane region" description="Helical" evidence="9">
    <location>
        <begin position="312"/>
        <end position="330"/>
    </location>
</feature>
<dbReference type="InterPro" id="IPR027417">
    <property type="entry name" value="P-loop_NTPase"/>
</dbReference>
<dbReference type="Pfam" id="PF00005">
    <property type="entry name" value="ABC_tran"/>
    <property type="match status" value="1"/>
</dbReference>
<keyword evidence="6" id="KW-0067">ATP-binding</keyword>
<dbReference type="SMART" id="SM00382">
    <property type="entry name" value="AAA"/>
    <property type="match status" value="1"/>
</dbReference>
<dbReference type="PROSITE" id="PS50893">
    <property type="entry name" value="ABC_TRANSPORTER_2"/>
    <property type="match status" value="1"/>
</dbReference>
<evidence type="ECO:0000256" key="1">
    <source>
        <dbReference type="ARBA" id="ARBA00004651"/>
    </source>
</evidence>
<keyword evidence="5" id="KW-0547">Nucleotide-binding</keyword>
<dbReference type="InterPro" id="IPR011527">
    <property type="entry name" value="ABC1_TM_dom"/>
</dbReference>
<evidence type="ECO:0000313" key="12">
    <source>
        <dbReference type="EMBL" id="SMG00495.1"/>
    </source>
</evidence>
<dbReference type="GO" id="GO:0005886">
    <property type="term" value="C:plasma membrane"/>
    <property type="evidence" value="ECO:0007669"/>
    <property type="project" value="UniProtKB-SubCell"/>
</dbReference>